<sequence length="57" mass="6764">MSLLIGNYTYTGFYYNQGIPDEVWYKSLGSKGQAVERFPDFKEEDYTKQLQRTNIMK</sequence>
<gene>
    <name evidence="1" type="ORF">I6J37_05040</name>
</gene>
<dbReference type="EMBL" id="CP069486">
    <property type="protein sequence ID" value="QRO86033.1"/>
    <property type="molecule type" value="Genomic_DNA"/>
</dbReference>
<proteinExistence type="predicted"/>
<evidence type="ECO:0008006" key="3">
    <source>
        <dbReference type="Google" id="ProtNLM"/>
    </source>
</evidence>
<accession>A0ABX7HIN9</accession>
<reference evidence="1 2" key="1">
    <citation type="submission" date="2021-02" db="EMBL/GenBank/DDBJ databases">
        <title>FDA dAtabase for Regulatory Grade micrObial Sequences (FDA-ARGOS): Supporting development and validation of Infectious Disease Dx tests.</title>
        <authorList>
            <person name="Sproer C."/>
            <person name="Gronow S."/>
            <person name="Severitt S."/>
            <person name="Schroder I."/>
            <person name="Tallon L."/>
            <person name="Sadzewicz L."/>
            <person name="Zhao X."/>
            <person name="Boylan J."/>
            <person name="Ott S."/>
            <person name="Bowen H."/>
            <person name="Vavikolanu K."/>
            <person name="Mehta A."/>
            <person name="Aluvathingal J."/>
            <person name="Nadendla S."/>
            <person name="Lowell S."/>
            <person name="Myers T."/>
            <person name="Yan Y."/>
            <person name="Sichtig H."/>
        </authorList>
    </citation>
    <scope>NUCLEOTIDE SEQUENCE [LARGE SCALE GENOMIC DNA]</scope>
    <source>
        <strain evidence="1 2">FDAARGOS_1207</strain>
    </source>
</reference>
<keyword evidence="2" id="KW-1185">Reference proteome</keyword>
<dbReference type="Proteomes" id="UP000627155">
    <property type="component" value="Chromosome"/>
</dbReference>
<dbReference type="RefSeq" id="WP_169925700.1">
    <property type="nucleotide sequence ID" value="NZ_CBCPHH010000005.1"/>
</dbReference>
<evidence type="ECO:0000313" key="2">
    <source>
        <dbReference type="Proteomes" id="UP000627155"/>
    </source>
</evidence>
<name>A0ABX7HIN9_9STAP</name>
<organism evidence="1 2">
    <name type="scientific">Mammaliicoccus vitulinus</name>
    <dbReference type="NCBI Taxonomy" id="71237"/>
    <lineage>
        <taxon>Bacteria</taxon>
        <taxon>Bacillati</taxon>
        <taxon>Bacillota</taxon>
        <taxon>Bacilli</taxon>
        <taxon>Bacillales</taxon>
        <taxon>Staphylococcaceae</taxon>
        <taxon>Mammaliicoccus</taxon>
    </lineage>
</organism>
<evidence type="ECO:0000313" key="1">
    <source>
        <dbReference type="EMBL" id="QRO86033.1"/>
    </source>
</evidence>
<protein>
    <recommendedName>
        <fullName evidence="3">KTSC domain-containing protein</fullName>
    </recommendedName>
</protein>